<accession>A0A3S4RUW9</accession>
<dbReference type="AlphaFoldDB" id="A0A3S4RUW9"/>
<evidence type="ECO:0000313" key="1">
    <source>
        <dbReference type="EMBL" id="VEG49442.1"/>
    </source>
</evidence>
<reference evidence="1 2" key="1">
    <citation type="submission" date="2018-12" db="EMBL/GenBank/DDBJ databases">
        <authorList>
            <consortium name="Pathogen Informatics"/>
        </authorList>
    </citation>
    <scope>NUCLEOTIDE SEQUENCE [LARGE SCALE GENOMIC DNA]</scope>
    <source>
        <strain evidence="1 2">NCTC10485</strain>
    </source>
</reference>
<keyword evidence="2" id="KW-1185">Reference proteome</keyword>
<dbReference type="Proteomes" id="UP000282551">
    <property type="component" value="Chromosome"/>
</dbReference>
<proteinExistence type="predicted"/>
<dbReference type="InterPro" id="IPR036689">
    <property type="entry name" value="ESAT-6-like_sf"/>
</dbReference>
<dbReference type="GO" id="GO:0009306">
    <property type="term" value="P:protein secretion"/>
    <property type="evidence" value="ECO:0007669"/>
    <property type="project" value="InterPro"/>
</dbReference>
<gene>
    <name evidence="1" type="ORF">NCTC10485_03750</name>
</gene>
<dbReference type="Pfam" id="PF10824">
    <property type="entry name" value="T7SS_ESX_EspC"/>
    <property type="match status" value="1"/>
</dbReference>
<evidence type="ECO:0000313" key="2">
    <source>
        <dbReference type="Proteomes" id="UP000282551"/>
    </source>
</evidence>
<protein>
    <submittedName>
        <fullName evidence="1">Protein of uncharacterized function (DUF2580)</fullName>
    </submittedName>
</protein>
<name>A0A3S4RUW9_MYCCI</name>
<dbReference type="SUPFAM" id="SSF140453">
    <property type="entry name" value="EsxAB dimer-like"/>
    <property type="match status" value="1"/>
</dbReference>
<organism evidence="1 2">
    <name type="scientific">Mycolicibacterium chitae</name>
    <name type="common">Mycobacterium chitae</name>
    <dbReference type="NCBI Taxonomy" id="1792"/>
    <lineage>
        <taxon>Bacteria</taxon>
        <taxon>Bacillati</taxon>
        <taxon>Actinomycetota</taxon>
        <taxon>Actinomycetes</taxon>
        <taxon>Mycobacteriales</taxon>
        <taxon>Mycobacteriaceae</taxon>
        <taxon>Mycolicibacterium</taxon>
    </lineage>
</organism>
<dbReference type="EMBL" id="LR134355">
    <property type="protein sequence ID" value="VEG49442.1"/>
    <property type="molecule type" value="Genomic_DNA"/>
</dbReference>
<sequence>MGRDGVRVDAAELRAVAGNFERIAETVARAARVPLSFGAAVAGRDHGGDGDAVRRGLDRLGTDLTLWARAAAEIAAGLRAGADRYTDSDRGVAARLG</sequence>
<dbReference type="InterPro" id="IPR022536">
    <property type="entry name" value="EspC"/>
</dbReference>
<dbReference type="OrthoDB" id="4763847at2"/>